<comment type="caution">
    <text evidence="1">The sequence shown here is derived from an EMBL/GenBank/DDBJ whole genome shotgun (WGS) entry which is preliminary data.</text>
</comment>
<protein>
    <submittedName>
        <fullName evidence="1">Uncharacterized protein</fullName>
    </submittedName>
</protein>
<reference evidence="2" key="1">
    <citation type="journal article" date="2019" name="Int. J. Syst. Evol. Microbiol.">
        <title>The Global Catalogue of Microorganisms (GCM) 10K type strain sequencing project: providing services to taxonomists for standard genome sequencing and annotation.</title>
        <authorList>
            <consortium name="The Broad Institute Genomics Platform"/>
            <consortium name="The Broad Institute Genome Sequencing Center for Infectious Disease"/>
            <person name="Wu L."/>
            <person name="Ma J."/>
        </authorList>
    </citation>
    <scope>NUCLEOTIDE SEQUENCE [LARGE SCALE GENOMIC DNA]</scope>
    <source>
        <strain evidence="2">CCUG 55491</strain>
    </source>
</reference>
<gene>
    <name evidence="1" type="ORF">ACFQZQ_10510</name>
</gene>
<dbReference type="RefSeq" id="WP_386812740.1">
    <property type="nucleotide sequence ID" value="NZ_JBHTIH010000004.1"/>
</dbReference>
<name>A0ABW2YNU2_9GAMM</name>
<organism evidence="1 2">
    <name type="scientific">Lysobacter koreensis</name>
    <dbReference type="NCBI Taxonomy" id="266122"/>
    <lineage>
        <taxon>Bacteria</taxon>
        <taxon>Pseudomonadati</taxon>
        <taxon>Pseudomonadota</taxon>
        <taxon>Gammaproteobacteria</taxon>
        <taxon>Lysobacterales</taxon>
        <taxon>Lysobacteraceae</taxon>
        <taxon>Lysobacter</taxon>
    </lineage>
</organism>
<accession>A0ABW2YNU2</accession>
<proteinExistence type="predicted"/>
<dbReference type="Proteomes" id="UP001597090">
    <property type="component" value="Unassembled WGS sequence"/>
</dbReference>
<sequence length="103" mass="10907">MTIGADELLTELARADASLALAVRRAGQGCEPEFERRLDGHARSLRALLDGNGAEVATDTVEAAKRVLDAADPAAPLLMLAMARETLTALVRRQAARLTQQAA</sequence>
<keyword evidence="2" id="KW-1185">Reference proteome</keyword>
<dbReference type="EMBL" id="JBHTIH010000004">
    <property type="protein sequence ID" value="MFD0739711.1"/>
    <property type="molecule type" value="Genomic_DNA"/>
</dbReference>
<evidence type="ECO:0000313" key="2">
    <source>
        <dbReference type="Proteomes" id="UP001597090"/>
    </source>
</evidence>
<evidence type="ECO:0000313" key="1">
    <source>
        <dbReference type="EMBL" id="MFD0739711.1"/>
    </source>
</evidence>